<dbReference type="Pfam" id="PF16879">
    <property type="entry name" value="Sin3a_C"/>
    <property type="match status" value="1"/>
</dbReference>
<evidence type="ECO:0000256" key="1">
    <source>
        <dbReference type="SAM" id="MobiDB-lite"/>
    </source>
</evidence>
<dbReference type="InterPro" id="IPR031693">
    <property type="entry name" value="Sin3_C"/>
</dbReference>
<reference evidence="3" key="1">
    <citation type="submission" date="2015-08" db="EMBL/GenBank/DDBJ databases">
        <authorList>
            <person name="Babu N.S."/>
            <person name="Beckwith C.J."/>
            <person name="Beseler K.G."/>
            <person name="Brison A."/>
            <person name="Carone J.V."/>
            <person name="Caskin T.P."/>
            <person name="Diamond M."/>
            <person name="Durham M.E."/>
            <person name="Foxe J.M."/>
            <person name="Go M."/>
            <person name="Henderson B.A."/>
            <person name="Jones I.B."/>
            <person name="McGettigan J.A."/>
            <person name="Micheletti S.J."/>
            <person name="Nasrallah M.E."/>
            <person name="Ortiz D."/>
            <person name="Piller C.R."/>
            <person name="Privatt S.R."/>
            <person name="Schneider S.L."/>
            <person name="Sharp S."/>
            <person name="Smith T.C."/>
            <person name="Stanton J.D."/>
            <person name="Ullery H.E."/>
            <person name="Wilson R.J."/>
            <person name="Serrano M.G."/>
            <person name="Buck G."/>
            <person name="Lee V."/>
            <person name="Wang Y."/>
            <person name="Carvalho R."/>
            <person name="Voegtly L."/>
            <person name="Shi R."/>
            <person name="Duckworth R."/>
            <person name="Johnson A."/>
            <person name="Loviza R."/>
            <person name="Walstead R."/>
            <person name="Shah Z."/>
            <person name="Kiflezghi M."/>
            <person name="Wade K."/>
            <person name="Ball S.L."/>
            <person name="Bradley K.W."/>
            <person name="Asai D.J."/>
            <person name="Bowman C.A."/>
            <person name="Russell D.A."/>
            <person name="Pope W.H."/>
            <person name="Jacobs-Sera D."/>
            <person name="Hendrix R.W."/>
            <person name="Hatfull G.F."/>
        </authorList>
    </citation>
    <scope>NUCLEOTIDE SEQUENCE</scope>
</reference>
<feature type="domain" description="Sin3 C-terminal" evidence="2">
    <location>
        <begin position="136"/>
        <end position="392"/>
    </location>
</feature>
<protein>
    <recommendedName>
        <fullName evidence="2">Sin3 C-terminal domain-containing protein</fullName>
    </recommendedName>
</protein>
<evidence type="ECO:0000313" key="3">
    <source>
        <dbReference type="EMBL" id="JAT70859.1"/>
    </source>
</evidence>
<dbReference type="AlphaFoldDB" id="A0A1D1ZV95"/>
<organism evidence="3">
    <name type="scientific">Auxenochlorella protothecoides</name>
    <name type="common">Green microalga</name>
    <name type="synonym">Chlorella protothecoides</name>
    <dbReference type="NCBI Taxonomy" id="3075"/>
    <lineage>
        <taxon>Eukaryota</taxon>
        <taxon>Viridiplantae</taxon>
        <taxon>Chlorophyta</taxon>
        <taxon>core chlorophytes</taxon>
        <taxon>Trebouxiophyceae</taxon>
        <taxon>Chlorellales</taxon>
        <taxon>Chlorellaceae</taxon>
        <taxon>Auxenochlorella</taxon>
    </lineage>
</organism>
<gene>
    <name evidence="3" type="ORF">g.37869</name>
</gene>
<proteinExistence type="predicted"/>
<dbReference type="EMBL" id="GDKF01007763">
    <property type="protein sequence ID" value="JAT70859.1"/>
    <property type="molecule type" value="Transcribed_RNA"/>
</dbReference>
<feature type="region of interest" description="Disordered" evidence="1">
    <location>
        <begin position="1"/>
        <end position="47"/>
    </location>
</feature>
<feature type="region of interest" description="Disordered" evidence="1">
    <location>
        <begin position="444"/>
        <end position="490"/>
    </location>
</feature>
<feature type="compositionally biased region" description="Low complexity" evidence="1">
    <location>
        <begin position="34"/>
        <end position="44"/>
    </location>
</feature>
<evidence type="ECO:0000259" key="2">
    <source>
        <dbReference type="Pfam" id="PF16879"/>
    </source>
</evidence>
<sequence length="504" mass="50989">MPGPQFPCVPRHPRSTPPPPPHTHTLHPNNCAQAGSAASGGLESAESDADETAFAKCRPVVPLIAGGMGAGPGAGAAPMDTDGDAAAAAAASATAGPAAAPPAGGVAAPATPSISGQDGAAAAPARAPLRCHCHVLYASEPLFVLLRLHCLLYERLRTARQCAVSASSGASFAVGPAGPHPGGAAWTPAAAALHARYLDLARQLVEGRLEPGAYEDATRALLGTNSYQLFTLDKVVAKAVRQAALVAADELAGKLVELWRYECARGLPTADAVYHANARVLVHDEPAFRVEVEAGTRAVRVHLLDADRLEVPLGVLDPAFREYVEGYVHGAAGADAPVRVCLARSLAAGGAGAAAEPALPPSVLVNGLECKLCCVAQQKKKVAYVLGTEDCFYRTPRRGSKSGTADARDARSAKFRRWVEERSAAGAALDQLAAAAPAAAAAGAAAGEDGQAHEPAAPQVAQGSWQDGGGGDAPAPQEPAGREEEGETAQAAALLAAAAAGGYD</sequence>
<name>A0A1D1ZV95_AUXPR</name>
<accession>A0A1D1ZV95</accession>